<reference evidence="1 2" key="1">
    <citation type="journal article" date="2023" name="Plants (Basel)">
        <title>Bridging the Gap: Combining Genomics and Transcriptomics Approaches to Understand Stylosanthes scabra, an Orphan Legume from the Brazilian Caatinga.</title>
        <authorList>
            <person name="Ferreira-Neto J.R.C."/>
            <person name="da Silva M.D."/>
            <person name="Binneck E."/>
            <person name="de Melo N.F."/>
            <person name="da Silva R.H."/>
            <person name="de Melo A.L.T.M."/>
            <person name="Pandolfi V."/>
            <person name="Bustamante F.O."/>
            <person name="Brasileiro-Vidal A.C."/>
            <person name="Benko-Iseppon A.M."/>
        </authorList>
    </citation>
    <scope>NUCLEOTIDE SEQUENCE [LARGE SCALE GENOMIC DNA]</scope>
    <source>
        <tissue evidence="1">Leaves</tissue>
    </source>
</reference>
<proteinExistence type="predicted"/>
<keyword evidence="2" id="KW-1185">Reference proteome</keyword>
<dbReference type="EMBL" id="JASCZI010092620">
    <property type="protein sequence ID" value="MED6152590.1"/>
    <property type="molecule type" value="Genomic_DNA"/>
</dbReference>
<protein>
    <submittedName>
        <fullName evidence="1">Uncharacterized protein</fullName>
    </submittedName>
</protein>
<evidence type="ECO:0000313" key="2">
    <source>
        <dbReference type="Proteomes" id="UP001341840"/>
    </source>
</evidence>
<organism evidence="1 2">
    <name type="scientific">Stylosanthes scabra</name>
    <dbReference type="NCBI Taxonomy" id="79078"/>
    <lineage>
        <taxon>Eukaryota</taxon>
        <taxon>Viridiplantae</taxon>
        <taxon>Streptophyta</taxon>
        <taxon>Embryophyta</taxon>
        <taxon>Tracheophyta</taxon>
        <taxon>Spermatophyta</taxon>
        <taxon>Magnoliopsida</taxon>
        <taxon>eudicotyledons</taxon>
        <taxon>Gunneridae</taxon>
        <taxon>Pentapetalae</taxon>
        <taxon>rosids</taxon>
        <taxon>fabids</taxon>
        <taxon>Fabales</taxon>
        <taxon>Fabaceae</taxon>
        <taxon>Papilionoideae</taxon>
        <taxon>50 kb inversion clade</taxon>
        <taxon>dalbergioids sensu lato</taxon>
        <taxon>Dalbergieae</taxon>
        <taxon>Pterocarpus clade</taxon>
        <taxon>Stylosanthes</taxon>
    </lineage>
</organism>
<accession>A0ABU6TVX6</accession>
<name>A0ABU6TVX6_9FABA</name>
<gene>
    <name evidence="1" type="ORF">PIB30_093501</name>
</gene>
<sequence length="192" mass="21333">MLTGGFTVGKNPPVASNTMIKNDVFHYNSYRRKIPPEIPPVTFAVTFSVFAPHFTGGFCVVFYNPPVNFIGDEICSKSTGNTLAHELARMAWEGMLPHDWQSNDETRRFSKIQAVPHSLNWEASTYTMSVTDGDLAMNAATANPSDCKGNKTHRFTKLRSCSITGMRALNNSIEDFMENSIHSICSLMCLVN</sequence>
<dbReference type="Proteomes" id="UP001341840">
    <property type="component" value="Unassembled WGS sequence"/>
</dbReference>
<comment type="caution">
    <text evidence="1">The sequence shown here is derived from an EMBL/GenBank/DDBJ whole genome shotgun (WGS) entry which is preliminary data.</text>
</comment>
<evidence type="ECO:0000313" key="1">
    <source>
        <dbReference type="EMBL" id="MED6152590.1"/>
    </source>
</evidence>